<name>A0A9Q0HZ50_9POAL</name>
<dbReference type="Pfam" id="PF01464">
    <property type="entry name" value="SLT"/>
    <property type="match status" value="1"/>
</dbReference>
<dbReference type="OrthoDB" id="550520at2759"/>
<reference evidence="3" key="1">
    <citation type="journal article" date="2022" name="Cell">
        <title>Repeat-based holocentromeres influence genome architecture and karyotype evolution.</title>
        <authorList>
            <person name="Hofstatter P.G."/>
            <person name="Thangavel G."/>
            <person name="Lux T."/>
            <person name="Neumann P."/>
            <person name="Vondrak T."/>
            <person name="Novak P."/>
            <person name="Zhang M."/>
            <person name="Costa L."/>
            <person name="Castellani M."/>
            <person name="Scott A."/>
            <person name="Toegelov H."/>
            <person name="Fuchs J."/>
            <person name="Mata-Sucre Y."/>
            <person name="Dias Y."/>
            <person name="Vanzela A.L.L."/>
            <person name="Huettel B."/>
            <person name="Almeida C.C.S."/>
            <person name="Simkova H."/>
            <person name="Souza G."/>
            <person name="Pedrosa-Harand A."/>
            <person name="Macas J."/>
            <person name="Mayer K.F.X."/>
            <person name="Houben A."/>
            <person name="Marques A."/>
        </authorList>
    </citation>
    <scope>NUCLEOTIDE SEQUENCE</scope>
    <source>
        <strain evidence="3">RhyBre1mFocal</strain>
    </source>
</reference>
<protein>
    <recommendedName>
        <fullName evidence="2">Transglycosylase SLT domain-containing protein</fullName>
    </recommendedName>
</protein>
<evidence type="ECO:0000313" key="4">
    <source>
        <dbReference type="Proteomes" id="UP001151287"/>
    </source>
</evidence>
<dbReference type="InterPro" id="IPR008258">
    <property type="entry name" value="Transglycosylase_SLT_dom_1"/>
</dbReference>
<dbReference type="AlphaFoldDB" id="A0A9Q0HZ50"/>
<organism evidence="3 4">
    <name type="scientific">Rhynchospora breviuscula</name>
    <dbReference type="NCBI Taxonomy" id="2022672"/>
    <lineage>
        <taxon>Eukaryota</taxon>
        <taxon>Viridiplantae</taxon>
        <taxon>Streptophyta</taxon>
        <taxon>Embryophyta</taxon>
        <taxon>Tracheophyta</taxon>
        <taxon>Spermatophyta</taxon>
        <taxon>Magnoliopsida</taxon>
        <taxon>Liliopsida</taxon>
        <taxon>Poales</taxon>
        <taxon>Cyperaceae</taxon>
        <taxon>Cyperoideae</taxon>
        <taxon>Rhynchosporeae</taxon>
        <taxon>Rhynchospora</taxon>
    </lineage>
</organism>
<evidence type="ECO:0000256" key="1">
    <source>
        <dbReference type="SAM" id="MobiDB-lite"/>
    </source>
</evidence>
<dbReference type="InterPro" id="IPR023346">
    <property type="entry name" value="Lysozyme-like_dom_sf"/>
</dbReference>
<feature type="region of interest" description="Disordered" evidence="1">
    <location>
        <begin position="202"/>
        <end position="221"/>
    </location>
</feature>
<feature type="domain" description="Transglycosylase SLT" evidence="2">
    <location>
        <begin position="100"/>
        <end position="180"/>
    </location>
</feature>
<accession>A0A9Q0HZ50</accession>
<evidence type="ECO:0000313" key="3">
    <source>
        <dbReference type="EMBL" id="KAJ1703826.1"/>
    </source>
</evidence>
<evidence type="ECO:0000259" key="2">
    <source>
        <dbReference type="Pfam" id="PF01464"/>
    </source>
</evidence>
<dbReference type="SUPFAM" id="SSF53955">
    <property type="entry name" value="Lysozyme-like"/>
    <property type="match status" value="2"/>
</dbReference>
<dbReference type="Gene3D" id="1.10.530.10">
    <property type="match status" value="2"/>
</dbReference>
<keyword evidence="4" id="KW-1185">Reference proteome</keyword>
<feature type="compositionally biased region" description="Polar residues" evidence="1">
    <location>
        <begin position="204"/>
        <end position="218"/>
    </location>
</feature>
<dbReference type="EMBL" id="JAMQYH010000001">
    <property type="protein sequence ID" value="KAJ1703826.1"/>
    <property type="molecule type" value="Genomic_DNA"/>
</dbReference>
<sequence length="421" mass="48665">MPSFRYWDDCVDPEDMKVMWLIPDVNKEWIDAGERMGEKVHISRDPDGEPYLTQTEMQAIAKITVDRHFNSQLDPNMICALCEIVSDRKLFIEQYEKKLKETRIGIMQVAPETADWLAREMGYRAYEIDINTNVLYRPFVNVYFGAAYIKWLSSCDGKERNEEFVIRAYKGGKKKAMHKSTQIYFQRYMSVKESLTFKRENETRQQAGAVSNSTTATPGKSGEEWAFWDARVSIEDMETMWNTPEVVREWAKSGERRGRVRFSLDAHKRPYLSRVEVKAIAGIIIDRHFSSRGVKAAALAALAEVTSMRFVNGVRARTGLLGIDYPTALWLYNDLGYRAYKIISVDDLYNPFVSMYFGAAYLAYLAEYEGRQRSYEFIVQAFLGGPENVNLQETGPHWTKFKDTLRFYEDSKKDQGSCSIL</sequence>
<comment type="caution">
    <text evidence="3">The sequence shown here is derived from an EMBL/GenBank/DDBJ whole genome shotgun (WGS) entry which is preliminary data.</text>
</comment>
<proteinExistence type="predicted"/>
<gene>
    <name evidence="3" type="ORF">LUZ63_003605</name>
</gene>
<dbReference type="Proteomes" id="UP001151287">
    <property type="component" value="Unassembled WGS sequence"/>
</dbReference>
<dbReference type="PANTHER" id="PTHR37179:SF1">
    <property type="entry name" value="TRANSGLYCOSYLASE"/>
    <property type="match status" value="1"/>
</dbReference>
<dbReference type="PANTHER" id="PTHR37179">
    <property type="entry name" value="TRANSGLYCOSYLASE"/>
    <property type="match status" value="1"/>
</dbReference>